<proteinExistence type="inferred from homology"/>
<feature type="chain" id="PRO_5046320849" description="glycerophosphodiester phosphodiesterase" evidence="7">
    <location>
        <begin position="17"/>
        <end position="369"/>
    </location>
</feature>
<evidence type="ECO:0000256" key="5">
    <source>
        <dbReference type="ARBA" id="ARBA00022801"/>
    </source>
</evidence>
<evidence type="ECO:0000256" key="7">
    <source>
        <dbReference type="SAM" id="SignalP"/>
    </source>
</evidence>
<name>A0ABV9NP45_9GAMM</name>
<keyword evidence="5" id="KW-0378">Hydrolase</keyword>
<accession>A0ABV9NP45</accession>
<dbReference type="Gene3D" id="3.20.20.190">
    <property type="entry name" value="Phosphatidylinositol (PI) phosphodiesterase"/>
    <property type="match status" value="1"/>
</dbReference>
<sequence>MRLSFLVILAALAALAGCAAAPAPAPAPPAAGALVIAHRGHSAERPEHTLEAYRVAIALGADMVEPDLVMTRDGMLVARHENEIGGTTDVGERPEFASRRTTRTIDGAPVTGWFTEDFTLAELKTLRARERIPQLRPTDHDGRYEVPTWEEIVALVAEAAEREGRTIGLVPEIKHGSYFASIGLPMEDALLDAIQAHPYTRRAPVWIQSFEVANLRALRARLGPARGNVRLLQLLGAPDGRPWDAASAGRDLTYGAMATPAGLREVAGYADGIGPPSRLVIPLDADGALGAPTALVRDAHAAGLLVMPYTFRPENAFLPPALAAGGPPQARNPEGSVAEIRAHLDAGIDGFFSDDVALGRQAVDGRFEE</sequence>
<dbReference type="PROSITE" id="PS51704">
    <property type="entry name" value="GP_PDE"/>
    <property type="match status" value="1"/>
</dbReference>
<dbReference type="EMBL" id="JBHSGG010000025">
    <property type="protein sequence ID" value="MFC4728343.1"/>
    <property type="molecule type" value="Genomic_DNA"/>
</dbReference>
<evidence type="ECO:0000256" key="4">
    <source>
        <dbReference type="ARBA" id="ARBA00022798"/>
    </source>
</evidence>
<protein>
    <recommendedName>
        <fullName evidence="2">glycerophosphodiester phosphodiesterase</fullName>
        <ecNumber evidence="2">3.1.4.46</ecNumber>
    </recommendedName>
</protein>
<dbReference type="EC" id="3.1.4.46" evidence="2"/>
<reference evidence="10" key="1">
    <citation type="journal article" date="2019" name="Int. J. Syst. Evol. Microbiol.">
        <title>The Global Catalogue of Microorganisms (GCM) 10K type strain sequencing project: providing services to taxonomists for standard genome sequencing and annotation.</title>
        <authorList>
            <consortium name="The Broad Institute Genomics Platform"/>
            <consortium name="The Broad Institute Genome Sequencing Center for Infectious Disease"/>
            <person name="Wu L."/>
            <person name="Ma J."/>
        </authorList>
    </citation>
    <scope>NUCLEOTIDE SEQUENCE [LARGE SCALE GENOMIC DNA]</scope>
    <source>
        <strain evidence="10">CGMCC 1.13574</strain>
    </source>
</reference>
<comment type="catalytic activity">
    <reaction evidence="6">
        <text>a sn-glycero-3-phosphodiester + H2O = an alcohol + sn-glycerol 3-phosphate + H(+)</text>
        <dbReference type="Rhea" id="RHEA:12969"/>
        <dbReference type="ChEBI" id="CHEBI:15377"/>
        <dbReference type="ChEBI" id="CHEBI:15378"/>
        <dbReference type="ChEBI" id="CHEBI:30879"/>
        <dbReference type="ChEBI" id="CHEBI:57597"/>
        <dbReference type="ChEBI" id="CHEBI:83408"/>
        <dbReference type="EC" id="3.1.4.46"/>
    </reaction>
</comment>
<keyword evidence="3 7" id="KW-0732">Signal</keyword>
<dbReference type="Proteomes" id="UP001595892">
    <property type="component" value="Unassembled WGS sequence"/>
</dbReference>
<keyword evidence="10" id="KW-1185">Reference proteome</keyword>
<dbReference type="SUPFAM" id="SSF51695">
    <property type="entry name" value="PLC-like phosphodiesterases"/>
    <property type="match status" value="1"/>
</dbReference>
<organism evidence="9 10">
    <name type="scientific">Coralloluteibacterium thermophilum</name>
    <dbReference type="NCBI Taxonomy" id="2707049"/>
    <lineage>
        <taxon>Bacteria</taxon>
        <taxon>Pseudomonadati</taxon>
        <taxon>Pseudomonadota</taxon>
        <taxon>Gammaproteobacteria</taxon>
        <taxon>Lysobacterales</taxon>
        <taxon>Lysobacteraceae</taxon>
        <taxon>Coralloluteibacterium</taxon>
    </lineage>
</organism>
<gene>
    <name evidence="9" type="ORF">ACFO3Q_09185</name>
</gene>
<dbReference type="PANTHER" id="PTHR43620">
    <property type="entry name" value="GLYCEROPHOSPHORYL DIESTER PHOSPHODIESTERASE"/>
    <property type="match status" value="1"/>
</dbReference>
<dbReference type="CDD" id="cd08602">
    <property type="entry name" value="GDPD_ScGlpQ1_like"/>
    <property type="match status" value="1"/>
</dbReference>
<dbReference type="PROSITE" id="PS51257">
    <property type="entry name" value="PROKAR_LIPOPROTEIN"/>
    <property type="match status" value="1"/>
</dbReference>
<keyword evidence="4" id="KW-0319">Glycerol metabolism</keyword>
<evidence type="ECO:0000313" key="10">
    <source>
        <dbReference type="Proteomes" id="UP001595892"/>
    </source>
</evidence>
<evidence type="ECO:0000256" key="3">
    <source>
        <dbReference type="ARBA" id="ARBA00022729"/>
    </source>
</evidence>
<evidence type="ECO:0000256" key="2">
    <source>
        <dbReference type="ARBA" id="ARBA00012247"/>
    </source>
</evidence>
<dbReference type="Pfam" id="PF03009">
    <property type="entry name" value="GDPD"/>
    <property type="match status" value="1"/>
</dbReference>
<evidence type="ECO:0000256" key="1">
    <source>
        <dbReference type="ARBA" id="ARBA00007277"/>
    </source>
</evidence>
<dbReference type="InterPro" id="IPR030395">
    <property type="entry name" value="GP_PDE_dom"/>
</dbReference>
<dbReference type="PANTHER" id="PTHR43620:SF7">
    <property type="entry name" value="GLYCEROPHOSPHODIESTER PHOSPHODIESTERASE GDPD5-RELATED"/>
    <property type="match status" value="1"/>
</dbReference>
<dbReference type="InterPro" id="IPR017946">
    <property type="entry name" value="PLC-like_Pdiesterase_TIM-brl"/>
</dbReference>
<evidence type="ECO:0000256" key="6">
    <source>
        <dbReference type="ARBA" id="ARBA00047512"/>
    </source>
</evidence>
<evidence type="ECO:0000313" key="9">
    <source>
        <dbReference type="EMBL" id="MFC4728343.1"/>
    </source>
</evidence>
<feature type="domain" description="GP-PDE" evidence="8">
    <location>
        <begin position="33"/>
        <end position="363"/>
    </location>
</feature>
<evidence type="ECO:0000259" key="8">
    <source>
        <dbReference type="PROSITE" id="PS51704"/>
    </source>
</evidence>
<feature type="signal peptide" evidence="7">
    <location>
        <begin position="1"/>
        <end position="16"/>
    </location>
</feature>
<comment type="similarity">
    <text evidence="1">Belongs to the glycerophosphoryl diester phosphodiesterase family.</text>
</comment>
<comment type="caution">
    <text evidence="9">The sequence shown here is derived from an EMBL/GenBank/DDBJ whole genome shotgun (WGS) entry which is preliminary data.</text>
</comment>